<protein>
    <submittedName>
        <fullName evidence="2">Putative tail tubular protein A</fullName>
    </submittedName>
</protein>
<name>A0A0A1IX64_9CAUD</name>
<dbReference type="GeneID" id="54991803"/>
<gene>
    <name evidence="2" type="primary">ORF33</name>
</gene>
<dbReference type="Proteomes" id="UP000030219">
    <property type="component" value="Segment"/>
</dbReference>
<accession>A0A0A1IX64</accession>
<proteinExistence type="predicted"/>
<dbReference type="RefSeq" id="YP_009801291.1">
    <property type="nucleotide sequence ID" value="NC_047967.1"/>
</dbReference>
<dbReference type="Pfam" id="PF17212">
    <property type="entry name" value="Tube"/>
    <property type="match status" value="1"/>
</dbReference>
<dbReference type="EMBL" id="LN610580">
    <property type="protein sequence ID" value="CEF89912.1"/>
    <property type="molecule type" value="Genomic_DNA"/>
</dbReference>
<feature type="compositionally biased region" description="Basic residues" evidence="1">
    <location>
        <begin position="191"/>
        <end position="201"/>
    </location>
</feature>
<dbReference type="InterPro" id="IPR033767">
    <property type="entry name" value="Tail_Gp11"/>
</dbReference>
<reference evidence="2 3" key="1">
    <citation type="journal article" date="2015" name="PLoS ONE">
        <title>Investigation of a Large Collection of Pseudomonas aeruginosa Bacteriophages Collected from a Single Environmental Source in Abidjan, Cote d'Ivoire.</title>
        <authorList>
            <person name="Essoh C."/>
            <person name="Latino L."/>
            <person name="Midoux C."/>
            <person name="Blouin Y."/>
            <person name="Loukou G."/>
            <person name="Nguetta S.P."/>
            <person name="Lathro S."/>
            <person name="Cablanmian A."/>
            <person name="Kouassi A.K."/>
            <person name="Vergnaud G."/>
            <person name="Pourcel C."/>
        </authorList>
    </citation>
    <scope>NUCLEOTIDE SEQUENCE [LARGE SCALE GENOMIC DNA]</scope>
    <source>
        <strain evidence="2">PAO1_1-15pyo</strain>
    </source>
</reference>
<organism evidence="2 3">
    <name type="scientific">Pseudomonas phage vB_PaeP_PAO1_1-15pyo</name>
    <dbReference type="NCBI Taxonomy" id="1548908"/>
    <lineage>
        <taxon>Viruses</taxon>
        <taxon>Duplodnaviria</taxon>
        <taxon>Heunggongvirae</taxon>
        <taxon>Uroviricota</taxon>
        <taxon>Caudoviricetes</taxon>
        <taxon>Autographivirales</taxon>
        <taxon>Autoscriptoviridae</taxon>
        <taxon>Krylovirinae</taxon>
        <taxon>Phikmvvirus</taxon>
        <taxon>Phikmvvirus 15pyo</taxon>
    </lineage>
</organism>
<evidence type="ECO:0000313" key="3">
    <source>
        <dbReference type="Proteomes" id="UP000030219"/>
    </source>
</evidence>
<dbReference type="KEGG" id="vg:54991803"/>
<sequence length="201" mass="23264">MTRADSLRGFLRFRRNPMLLLDAVNVILRKIGELPTLSMDETYPTMAIALPELEDQRIQLLTQGWWFNTWWRHKLTPDPTGRINLPKGTLAFYPDSPDLQWDGLGVRDANTGDDRIGKPVEGRLVLSREWDHIPEIAQRVIAHQAALAVYTHEIGPDETAQVIAQELQAYQNELSRMHTRSRPLNTQAKRSFSRWRRSLRT</sequence>
<evidence type="ECO:0000256" key="1">
    <source>
        <dbReference type="SAM" id="MobiDB-lite"/>
    </source>
</evidence>
<feature type="region of interest" description="Disordered" evidence="1">
    <location>
        <begin position="177"/>
        <end position="201"/>
    </location>
</feature>
<keyword evidence="3" id="KW-1185">Reference proteome</keyword>
<evidence type="ECO:0000313" key="2">
    <source>
        <dbReference type="EMBL" id="CEF89912.1"/>
    </source>
</evidence>